<accession>A0A1I8IWL8</accession>
<keyword evidence="4" id="KW-1185">Reference proteome</keyword>
<dbReference type="Proteomes" id="UP000095280">
    <property type="component" value="Unplaced"/>
</dbReference>
<feature type="domain" description="PIH1D1/2/3 CS-like" evidence="3">
    <location>
        <begin position="246"/>
        <end position="311"/>
    </location>
</feature>
<dbReference type="PANTHER" id="PTHR21083:SF0">
    <property type="entry name" value="DYNEIN AXONEMAL ASSEMBLY FACTOR 6"/>
    <property type="match status" value="1"/>
</dbReference>
<dbReference type="GO" id="GO:0070286">
    <property type="term" value="P:axonemal dynein complex assembly"/>
    <property type="evidence" value="ECO:0007669"/>
    <property type="project" value="InterPro"/>
</dbReference>
<dbReference type="GO" id="GO:0005737">
    <property type="term" value="C:cytoplasm"/>
    <property type="evidence" value="ECO:0007669"/>
    <property type="project" value="TreeGrafter"/>
</dbReference>
<evidence type="ECO:0000256" key="2">
    <source>
        <dbReference type="SAM" id="MobiDB-lite"/>
    </source>
</evidence>
<dbReference type="WBParaSite" id="maker-uti_cns_0017462-snap-gene-0.2-mRNA-1">
    <property type="protein sequence ID" value="maker-uti_cns_0017462-snap-gene-0.2-mRNA-1"/>
    <property type="gene ID" value="maker-uti_cns_0017462-snap-gene-0.2"/>
</dbReference>
<feature type="region of interest" description="Disordered" evidence="2">
    <location>
        <begin position="162"/>
        <end position="185"/>
    </location>
</feature>
<dbReference type="GO" id="GO:0045505">
    <property type="term" value="F:dynein intermediate chain binding"/>
    <property type="evidence" value="ECO:0007669"/>
    <property type="project" value="TreeGrafter"/>
</dbReference>
<evidence type="ECO:0000256" key="1">
    <source>
        <dbReference type="ARBA" id="ARBA00008511"/>
    </source>
</evidence>
<comment type="similarity">
    <text evidence="1">Belongs to the PIH1 family.</text>
</comment>
<dbReference type="InterPro" id="IPR041442">
    <property type="entry name" value="PIH1D1/2/3_CS-like"/>
</dbReference>
<evidence type="ECO:0000259" key="3">
    <source>
        <dbReference type="Pfam" id="PF18201"/>
    </source>
</evidence>
<feature type="compositionally biased region" description="Low complexity" evidence="2">
    <location>
        <begin position="172"/>
        <end position="185"/>
    </location>
</feature>
<reference evidence="5" key="1">
    <citation type="submission" date="2016-11" db="UniProtKB">
        <authorList>
            <consortium name="WormBaseParasite"/>
        </authorList>
    </citation>
    <scope>IDENTIFICATION</scope>
</reference>
<dbReference type="InterPro" id="IPR026697">
    <property type="entry name" value="DNAAF6"/>
</dbReference>
<evidence type="ECO:0000313" key="4">
    <source>
        <dbReference type="Proteomes" id="UP000095280"/>
    </source>
</evidence>
<dbReference type="Pfam" id="PF18201">
    <property type="entry name" value="PIH1_CS"/>
    <property type="match status" value="1"/>
</dbReference>
<dbReference type="AlphaFoldDB" id="A0A1I8IWL8"/>
<protein>
    <submittedName>
        <fullName evidence="5">PIH1_CS domain-containing protein</fullName>
    </submittedName>
</protein>
<dbReference type="PANTHER" id="PTHR21083">
    <property type="entry name" value="TWISTER"/>
    <property type="match status" value="1"/>
</dbReference>
<dbReference type="GO" id="GO:0051087">
    <property type="term" value="F:protein-folding chaperone binding"/>
    <property type="evidence" value="ECO:0007669"/>
    <property type="project" value="InterPro"/>
</dbReference>
<organism evidence="4 5">
    <name type="scientific">Macrostomum lignano</name>
    <dbReference type="NCBI Taxonomy" id="282301"/>
    <lineage>
        <taxon>Eukaryota</taxon>
        <taxon>Metazoa</taxon>
        <taxon>Spiralia</taxon>
        <taxon>Lophotrochozoa</taxon>
        <taxon>Platyhelminthes</taxon>
        <taxon>Rhabditophora</taxon>
        <taxon>Macrostomorpha</taxon>
        <taxon>Macrostomida</taxon>
        <taxon>Macrostomidae</taxon>
        <taxon>Macrostomum</taxon>
    </lineage>
</organism>
<sequence length="322" mass="34956">MDSLGGLQALQTLLKPPGGGQDEDSDSESESGGQQRKNHYAKLNPGDIGSKPSSAPAADQSGDATAKQPQANPNDIWHPDEIGEGESGVLDDRLDPRAQPEYEMHFRQAVSPEDMFLGTGNKTPATASCEQMVPIEQSIPYRSAIDFASKDSQRLALEQWNRQLRPPKEDSPASTPSWSSTASSNAATASPLAKKTCHCVKKLVCEVCLQRNRLHTESGSWWRNNSGSISSVVDKKISVTACPTAVSQMPSISIKLPGTKSANELNLDIREKFLDLRSARYRLGLHLPNAVDPDSGSAKFDCDSASLTIILNNKREYDFANF</sequence>
<evidence type="ECO:0000313" key="5">
    <source>
        <dbReference type="WBParaSite" id="maker-uti_cns_0017462-snap-gene-0.2-mRNA-1"/>
    </source>
</evidence>
<feature type="region of interest" description="Disordered" evidence="2">
    <location>
        <begin position="1"/>
        <end position="93"/>
    </location>
</feature>
<name>A0A1I8IWL8_9PLAT</name>
<proteinExistence type="inferred from homology"/>